<dbReference type="Proteomes" id="UP000184396">
    <property type="component" value="Unassembled WGS sequence"/>
</dbReference>
<accession>A0A1M6DEL8</accession>
<evidence type="ECO:0000259" key="2">
    <source>
        <dbReference type="Pfam" id="PF10988"/>
    </source>
</evidence>
<feature type="domain" description="Putative auto-transporter adhesin head GIN" evidence="2">
    <location>
        <begin position="28"/>
        <end position="207"/>
    </location>
</feature>
<name>A0A1M6DEL8_9FLAO</name>
<dbReference type="OrthoDB" id="704821at2"/>
<dbReference type="Pfam" id="PF10988">
    <property type="entry name" value="DUF2807"/>
    <property type="match status" value="1"/>
</dbReference>
<protein>
    <submittedName>
        <fullName evidence="3">Putative auto-transporter adhesin, head GIN domain</fullName>
    </submittedName>
</protein>
<dbReference type="eggNOG" id="ENOG5031S92">
    <property type="taxonomic scope" value="Bacteria"/>
</dbReference>
<dbReference type="Gene3D" id="2.160.20.120">
    <property type="match status" value="1"/>
</dbReference>
<feature type="signal peptide" evidence="1">
    <location>
        <begin position="1"/>
        <end position="18"/>
    </location>
</feature>
<keyword evidence="1" id="KW-0732">Signal</keyword>
<dbReference type="EMBL" id="FQYK01000003">
    <property type="protein sequence ID" value="SHI71438.1"/>
    <property type="molecule type" value="Genomic_DNA"/>
</dbReference>
<dbReference type="RefSeq" id="WP_019387955.1">
    <property type="nucleotide sequence ID" value="NZ_ALIH01000009.1"/>
</dbReference>
<evidence type="ECO:0000313" key="4">
    <source>
        <dbReference type="Proteomes" id="UP000184396"/>
    </source>
</evidence>
<organism evidence="3 4">
    <name type="scientific">Algibacter luteus</name>
    <dbReference type="NCBI Taxonomy" id="1178825"/>
    <lineage>
        <taxon>Bacteria</taxon>
        <taxon>Pseudomonadati</taxon>
        <taxon>Bacteroidota</taxon>
        <taxon>Flavobacteriia</taxon>
        <taxon>Flavobacteriales</taxon>
        <taxon>Flavobacteriaceae</taxon>
        <taxon>Algibacter</taxon>
    </lineage>
</organism>
<keyword evidence="4" id="KW-1185">Reference proteome</keyword>
<gene>
    <name evidence="3" type="ORF">SAMN05216261_1500</name>
</gene>
<feature type="chain" id="PRO_5009916708" evidence="1">
    <location>
        <begin position="19"/>
        <end position="225"/>
    </location>
</feature>
<sequence length="225" mass="24725">MKTLAHILVLFISITCFAQHPIEKEIGEFSELKVYDLIEVELIKADVNKVIITGKNTEDVLVNNKNGTLKIKMKLEEAFDGNNTKVKLYYTSFDILDANEGAYIHSKDVIKQFEIDLNAQEGGKIDVKIDTKYVNVRAVTGANIITSGIAVNQDVSIYTGGDYDGKGLKTKTSEVSIRIAGNANINASKKVVAKVRAGGNIYIYGNPEQIDESRVLGGKINILKE</sequence>
<evidence type="ECO:0000313" key="3">
    <source>
        <dbReference type="EMBL" id="SHI71438.1"/>
    </source>
</evidence>
<proteinExistence type="predicted"/>
<dbReference type="STRING" id="1178825.SAMN05216261_1500"/>
<dbReference type="AlphaFoldDB" id="A0A1M6DEL8"/>
<dbReference type="InterPro" id="IPR021255">
    <property type="entry name" value="DUF2807"/>
</dbReference>
<reference evidence="3 4" key="1">
    <citation type="submission" date="2016-11" db="EMBL/GenBank/DDBJ databases">
        <authorList>
            <person name="Jaros S."/>
            <person name="Januszkiewicz K."/>
            <person name="Wedrychowicz H."/>
        </authorList>
    </citation>
    <scope>NUCLEOTIDE SEQUENCE [LARGE SCALE GENOMIC DNA]</scope>
    <source>
        <strain evidence="3 4">CGMCC 1.12213</strain>
    </source>
</reference>
<evidence type="ECO:0000256" key="1">
    <source>
        <dbReference type="SAM" id="SignalP"/>
    </source>
</evidence>